<evidence type="ECO:0000256" key="2">
    <source>
        <dbReference type="ARBA" id="ARBA00006906"/>
    </source>
</evidence>
<dbReference type="RefSeq" id="WP_033093616.1">
    <property type="nucleotide sequence ID" value="NZ_JQED01000017.1"/>
</dbReference>
<dbReference type="CDD" id="cd00452">
    <property type="entry name" value="KDPG_aldolase"/>
    <property type="match status" value="1"/>
</dbReference>
<dbReference type="PANTHER" id="PTHR30246:SF1">
    <property type="entry name" value="2-DEHYDRO-3-DEOXY-6-PHOSPHOGALACTONATE ALDOLASE-RELATED"/>
    <property type="match status" value="1"/>
</dbReference>
<protein>
    <submittedName>
        <fullName evidence="6">2-dehydro-3-deoxyphosphogluconate aldolase/4-hydroxy-2-oxoglutarate aldolase</fullName>
        <ecNumber evidence="6">4.1.2.14</ecNumber>
    </submittedName>
</protein>
<dbReference type="PROSITE" id="PS00160">
    <property type="entry name" value="ALDOLASE_KDPG_KHG_2"/>
    <property type="match status" value="1"/>
</dbReference>
<keyword evidence="5" id="KW-0119">Carbohydrate metabolism</keyword>
<dbReference type="Gene3D" id="3.20.20.70">
    <property type="entry name" value="Aldolase class I"/>
    <property type="match status" value="1"/>
</dbReference>
<evidence type="ECO:0000313" key="7">
    <source>
        <dbReference type="Proteomes" id="UP000029843"/>
    </source>
</evidence>
<comment type="subunit">
    <text evidence="3">Homotrimer.</text>
</comment>
<evidence type="ECO:0000256" key="1">
    <source>
        <dbReference type="ARBA" id="ARBA00004761"/>
    </source>
</evidence>
<proteinExistence type="inferred from homology"/>
<dbReference type="InterPro" id="IPR031338">
    <property type="entry name" value="KDPG/KHG_AS_2"/>
</dbReference>
<evidence type="ECO:0000256" key="5">
    <source>
        <dbReference type="ARBA" id="ARBA00023277"/>
    </source>
</evidence>
<dbReference type="InterPro" id="IPR000887">
    <property type="entry name" value="Aldlse_KDPG_KHG"/>
</dbReference>
<dbReference type="NCBIfam" id="TIGR01182">
    <property type="entry name" value="eda"/>
    <property type="match status" value="1"/>
</dbReference>
<dbReference type="PANTHER" id="PTHR30246">
    <property type="entry name" value="2-KETO-3-DEOXY-6-PHOSPHOGLUCONATE ALDOLASE"/>
    <property type="match status" value="1"/>
</dbReference>
<keyword evidence="4 6" id="KW-0456">Lyase</keyword>
<sequence length="216" mass="22957">MLKPSFSDLVKNSPILPVLHMESIEEAVHVSRALYKGGITCAEIVLRSPVALDCIKAVRKQVPEMTVGVGTLTTPKQVIDSVAAGAQFLVSPSLTRTLATAMIKTGLPMLPGTVSPSEITQALELGITEVKFFPAEQYGGIKTIKALASVFSQVKFCPTGGVSLDNLGEYFANDSIFAVGGSWMVPKDLIANKDWDAITLLSEQAIAAIHKLGRCA</sequence>
<dbReference type="NCBIfam" id="NF004325">
    <property type="entry name" value="PRK05718.1"/>
    <property type="match status" value="1"/>
</dbReference>
<accession>A0A099KSL0</accession>
<name>A0A099KSL0_COLPS</name>
<dbReference type="Pfam" id="PF01081">
    <property type="entry name" value="Aldolase"/>
    <property type="match status" value="1"/>
</dbReference>
<dbReference type="EMBL" id="JQED01000017">
    <property type="protein sequence ID" value="KGJ92603.1"/>
    <property type="molecule type" value="Genomic_DNA"/>
</dbReference>
<evidence type="ECO:0000313" key="6">
    <source>
        <dbReference type="EMBL" id="KGJ92603.1"/>
    </source>
</evidence>
<dbReference type="GO" id="GO:0008675">
    <property type="term" value="F:2-dehydro-3-deoxy-phosphogluconate aldolase activity"/>
    <property type="evidence" value="ECO:0007669"/>
    <property type="project" value="UniProtKB-EC"/>
</dbReference>
<evidence type="ECO:0000256" key="4">
    <source>
        <dbReference type="ARBA" id="ARBA00023239"/>
    </source>
</evidence>
<dbReference type="AlphaFoldDB" id="A0A099KSL0"/>
<organism evidence="6 7">
    <name type="scientific">Colwellia psychrerythraea</name>
    <name type="common">Vibrio psychroerythus</name>
    <dbReference type="NCBI Taxonomy" id="28229"/>
    <lineage>
        <taxon>Bacteria</taxon>
        <taxon>Pseudomonadati</taxon>
        <taxon>Pseudomonadota</taxon>
        <taxon>Gammaproteobacteria</taxon>
        <taxon>Alteromonadales</taxon>
        <taxon>Colwelliaceae</taxon>
        <taxon>Colwellia</taxon>
    </lineage>
</organism>
<dbReference type="InterPro" id="IPR013785">
    <property type="entry name" value="Aldolase_TIM"/>
</dbReference>
<gene>
    <name evidence="6" type="ORF">ND2E_2851</name>
</gene>
<dbReference type="SUPFAM" id="SSF51569">
    <property type="entry name" value="Aldolase"/>
    <property type="match status" value="1"/>
</dbReference>
<dbReference type="Proteomes" id="UP000029843">
    <property type="component" value="Unassembled WGS sequence"/>
</dbReference>
<comment type="similarity">
    <text evidence="2">Belongs to the KHG/KDPG aldolase family.</text>
</comment>
<comment type="caution">
    <text evidence="6">The sequence shown here is derived from an EMBL/GenBank/DDBJ whole genome shotgun (WGS) entry which is preliminary data.</text>
</comment>
<reference evidence="6 7" key="1">
    <citation type="submission" date="2014-08" db="EMBL/GenBank/DDBJ databases">
        <title>Genomic and Phenotypic Diversity of Colwellia psychrerythraea strains from Disparate Marine Basins.</title>
        <authorList>
            <person name="Techtmann S.M."/>
            <person name="Stelling S.C."/>
            <person name="Utturkar S.M."/>
            <person name="Alshibli N."/>
            <person name="Harris A."/>
            <person name="Brown S.D."/>
            <person name="Hazen T.C."/>
        </authorList>
    </citation>
    <scope>NUCLEOTIDE SEQUENCE [LARGE SCALE GENOMIC DNA]</scope>
    <source>
        <strain evidence="6 7">ND2E</strain>
    </source>
</reference>
<comment type="pathway">
    <text evidence="1">Carbohydrate acid metabolism.</text>
</comment>
<dbReference type="EC" id="4.1.2.14" evidence="6"/>
<dbReference type="OrthoDB" id="9805177at2"/>
<evidence type="ECO:0000256" key="3">
    <source>
        <dbReference type="ARBA" id="ARBA00011233"/>
    </source>
</evidence>
<dbReference type="PATRIC" id="fig|28229.4.peg.1893"/>